<feature type="transmembrane region" description="Helical" evidence="8">
    <location>
        <begin position="407"/>
        <end position="427"/>
    </location>
</feature>
<dbReference type="InterPro" id="IPR011990">
    <property type="entry name" value="TPR-like_helical_dom_sf"/>
</dbReference>
<evidence type="ECO:0000313" key="9">
    <source>
        <dbReference type="EMBL" id="MBT1688627.1"/>
    </source>
</evidence>
<dbReference type="RefSeq" id="WP_254091852.1">
    <property type="nucleotide sequence ID" value="NZ_JAHESC010000029.1"/>
</dbReference>
<feature type="compositionally biased region" description="Pro residues" evidence="7">
    <location>
        <begin position="458"/>
        <end position="470"/>
    </location>
</feature>
<organism evidence="9 10">
    <name type="scientific">Dawidia soli</name>
    <dbReference type="NCBI Taxonomy" id="2782352"/>
    <lineage>
        <taxon>Bacteria</taxon>
        <taxon>Pseudomonadati</taxon>
        <taxon>Bacteroidota</taxon>
        <taxon>Cytophagia</taxon>
        <taxon>Cytophagales</taxon>
        <taxon>Chryseotaleaceae</taxon>
        <taxon>Dawidia</taxon>
    </lineage>
</organism>
<gene>
    <name evidence="9" type="ORF">KK078_18800</name>
</gene>
<dbReference type="SUPFAM" id="SSF48452">
    <property type="entry name" value="TPR-like"/>
    <property type="match status" value="2"/>
</dbReference>
<dbReference type="InterPro" id="IPR051476">
    <property type="entry name" value="Bac_ResReg_Asp_Phosphatase"/>
</dbReference>
<keyword evidence="8" id="KW-0812">Transmembrane</keyword>
<sequence>MRWRLCFPVLFAFCSVYGQQPTQRRIDSLHQVTSLAGTPYSLSNTYAQLALVYQAGGRPDSARHYLGLLGNLFADNRKDHTIASRYFMTAGLYFQRKGDLREALPYMISALEYLDAVEPDPSYGEQLLTIGNTHLSLGNPVSAADYHSRALRVFEKSGNARGQSRSLRGLGMGLLEQGEYHEAETYLQSALRLQDVVNDARETLAIRSGMAKAYAGMGRYETSADFYERALSQAEAMKLTPEAVKILYALGMLHTARKNPEQAKRYLLQGLSMAYVSGDSVMMTRIKTSLAVVSTSRRHGTDAEKTLVDNVVAATTDTNVRSLPDAYYTLAQWYAEHKQYEKAFTQLHAYLQLNDTVHRKEALAQYRELEARYAQKKVADDSVTLTATNQVQALERELQGLTAQRNYLTAAVLLVVLLTGLGALLYYRRSTRARKSEKVPDTKAPTPRPRATAQGAPAPSPSPRPTPRPGPAESKAVQPAVGSSEGTHSREVVVTTPNPRVVGSSE</sequence>
<keyword evidence="10" id="KW-1185">Reference proteome</keyword>
<dbReference type="Pfam" id="PF13424">
    <property type="entry name" value="TPR_12"/>
    <property type="match status" value="1"/>
</dbReference>
<dbReference type="PANTHER" id="PTHR46630:SF1">
    <property type="entry name" value="TETRATRICOPEPTIDE REPEAT PROTEIN 29"/>
    <property type="match status" value="1"/>
</dbReference>
<dbReference type="AlphaFoldDB" id="A0AAP2GEQ0"/>
<evidence type="ECO:0000256" key="1">
    <source>
        <dbReference type="ARBA" id="ARBA00004496"/>
    </source>
</evidence>
<dbReference type="Pfam" id="PF13181">
    <property type="entry name" value="TPR_8"/>
    <property type="match status" value="1"/>
</dbReference>
<keyword evidence="3" id="KW-0677">Repeat</keyword>
<comment type="caution">
    <text evidence="9">The sequence shown here is derived from an EMBL/GenBank/DDBJ whole genome shotgun (WGS) entry which is preliminary data.</text>
</comment>
<evidence type="ECO:0000256" key="3">
    <source>
        <dbReference type="ARBA" id="ARBA00022737"/>
    </source>
</evidence>
<evidence type="ECO:0000256" key="8">
    <source>
        <dbReference type="SAM" id="Phobius"/>
    </source>
</evidence>
<keyword evidence="8" id="KW-0472">Membrane</keyword>
<evidence type="ECO:0000256" key="6">
    <source>
        <dbReference type="SAM" id="Coils"/>
    </source>
</evidence>
<evidence type="ECO:0000256" key="5">
    <source>
        <dbReference type="ARBA" id="ARBA00038253"/>
    </source>
</evidence>
<dbReference type="GO" id="GO:0005737">
    <property type="term" value="C:cytoplasm"/>
    <property type="evidence" value="ECO:0007669"/>
    <property type="project" value="UniProtKB-SubCell"/>
</dbReference>
<reference evidence="9 10" key="1">
    <citation type="submission" date="2021-05" db="EMBL/GenBank/DDBJ databases">
        <title>A Polyphasic approach of four new species of the genus Ohtaekwangia: Ohtaekwangia histidinii sp. nov., Ohtaekwangia cretensis sp. nov., Ohtaekwangia indiensis sp. nov., Ohtaekwangia reichenbachii sp. nov. from diverse environment.</title>
        <authorList>
            <person name="Octaviana S."/>
        </authorList>
    </citation>
    <scope>NUCLEOTIDE SEQUENCE [LARGE SCALE GENOMIC DNA]</scope>
    <source>
        <strain evidence="9 10">PWU37</strain>
    </source>
</reference>
<comment type="subcellular location">
    <subcellularLocation>
        <location evidence="1">Cytoplasm</location>
    </subcellularLocation>
</comment>
<dbReference type="InterPro" id="IPR019734">
    <property type="entry name" value="TPR_rpt"/>
</dbReference>
<keyword evidence="6" id="KW-0175">Coiled coil</keyword>
<proteinExistence type="inferred from homology"/>
<dbReference type="Gene3D" id="1.25.40.10">
    <property type="entry name" value="Tetratricopeptide repeat domain"/>
    <property type="match status" value="1"/>
</dbReference>
<dbReference type="SMART" id="SM00028">
    <property type="entry name" value="TPR"/>
    <property type="match status" value="7"/>
</dbReference>
<keyword evidence="4" id="KW-0802">TPR repeat</keyword>
<evidence type="ECO:0000256" key="4">
    <source>
        <dbReference type="ARBA" id="ARBA00022803"/>
    </source>
</evidence>
<dbReference type="Proteomes" id="UP001319180">
    <property type="component" value="Unassembled WGS sequence"/>
</dbReference>
<dbReference type="PANTHER" id="PTHR46630">
    <property type="entry name" value="TETRATRICOPEPTIDE REPEAT PROTEIN 29"/>
    <property type="match status" value="1"/>
</dbReference>
<comment type="similarity">
    <text evidence="5">Belongs to the Rap family.</text>
</comment>
<feature type="coiled-coil region" evidence="6">
    <location>
        <begin position="359"/>
        <end position="411"/>
    </location>
</feature>
<protein>
    <submittedName>
        <fullName evidence="9">Tetratricopeptide repeat protein</fullName>
    </submittedName>
</protein>
<evidence type="ECO:0000256" key="2">
    <source>
        <dbReference type="ARBA" id="ARBA00022490"/>
    </source>
</evidence>
<evidence type="ECO:0000313" key="10">
    <source>
        <dbReference type="Proteomes" id="UP001319180"/>
    </source>
</evidence>
<name>A0AAP2GEQ0_9BACT</name>
<dbReference type="EMBL" id="JAHESC010000029">
    <property type="protein sequence ID" value="MBT1688627.1"/>
    <property type="molecule type" value="Genomic_DNA"/>
</dbReference>
<keyword evidence="2" id="KW-0963">Cytoplasm</keyword>
<evidence type="ECO:0000256" key="7">
    <source>
        <dbReference type="SAM" id="MobiDB-lite"/>
    </source>
</evidence>
<feature type="region of interest" description="Disordered" evidence="7">
    <location>
        <begin position="432"/>
        <end position="506"/>
    </location>
</feature>
<keyword evidence="8" id="KW-1133">Transmembrane helix</keyword>
<accession>A0AAP2GEQ0</accession>